<proteinExistence type="predicted"/>
<comment type="caution">
    <text evidence="1">The sequence shown here is derived from an EMBL/GenBank/DDBJ whole genome shotgun (WGS) entry which is preliminary data.</text>
</comment>
<evidence type="ECO:0000313" key="1">
    <source>
        <dbReference type="EMBL" id="MFB6491029.1"/>
    </source>
</evidence>
<accession>A0ACC6V2U5</accession>
<reference evidence="1" key="1">
    <citation type="submission" date="2024-07" db="EMBL/GenBank/DDBJ databases">
        <title>Metagenome and Metagenome-Assembled Genomes of Archaea from a hot spring from the geothermal field of Los Azufres, Mexico.</title>
        <authorList>
            <person name="Marin-Paredes R."/>
            <person name="Martinez-Romero E."/>
            <person name="Servin-Garciduenas L.E."/>
        </authorList>
    </citation>
    <scope>NUCLEOTIDE SEQUENCE</scope>
</reference>
<sequence length="242" mass="26668">MIEVVIHHTCASSHKLYSALKGKPIKWTPATISHLRAMALGIPAVYADGRLVLVDPVKPEDVEALLAGRNEGGLGVEEAVENFAAGVLYNQSLLSLALLHKSFKPLLDRELVEVLTRARYRGRLEAAGEAARAIAERDAELFAENYERMVKAAAYGLVRELYWLGLRPGDVDEKYAALWLLAKATVGRIGLQFPRPGVDKRVAADLAAVLRERGDSYYARIEEEQRAIASDADFMSLFHGVE</sequence>
<evidence type="ECO:0000313" key="2">
    <source>
        <dbReference type="Proteomes" id="UP000033636"/>
    </source>
</evidence>
<dbReference type="EMBL" id="JZWT02000019">
    <property type="protein sequence ID" value="MFB6491029.1"/>
    <property type="molecule type" value="Genomic_DNA"/>
</dbReference>
<protein>
    <submittedName>
        <fullName evidence="1">Thioredoxin</fullName>
    </submittedName>
</protein>
<name>A0ACC6V2U5_9CREN</name>
<organism evidence="1 2">
    <name type="scientific">Thermoproteus sp. AZ2</name>
    <dbReference type="NCBI Taxonomy" id="1609232"/>
    <lineage>
        <taxon>Archaea</taxon>
        <taxon>Thermoproteota</taxon>
        <taxon>Thermoprotei</taxon>
        <taxon>Thermoproteales</taxon>
        <taxon>Thermoproteaceae</taxon>
        <taxon>Thermoproteus</taxon>
    </lineage>
</organism>
<dbReference type="Proteomes" id="UP000033636">
    <property type="component" value="Unassembled WGS sequence"/>
</dbReference>
<gene>
    <name evidence="1" type="ORF">TU35_007290</name>
</gene>